<reference evidence="3" key="1">
    <citation type="submission" date="2025-08" db="UniProtKB">
        <authorList>
            <consortium name="RefSeq"/>
        </authorList>
    </citation>
    <scope>IDENTIFICATION</scope>
    <source>
        <tissue evidence="3">Leaf</tissue>
    </source>
</reference>
<keyword evidence="2" id="KW-1185">Reference proteome</keyword>
<evidence type="ECO:0000313" key="3">
    <source>
        <dbReference type="RefSeq" id="XP_048139382.1"/>
    </source>
</evidence>
<dbReference type="RefSeq" id="XP_048139382.1">
    <property type="nucleotide sequence ID" value="XM_048283425.1"/>
</dbReference>
<dbReference type="PANTHER" id="PTHR33103:SF19">
    <property type="entry name" value="OS09G0544700 PROTEIN"/>
    <property type="match status" value="1"/>
</dbReference>
<feature type="region of interest" description="Disordered" evidence="1">
    <location>
        <begin position="1"/>
        <end position="21"/>
    </location>
</feature>
<name>A0ABM3HRZ7_9MYRT</name>
<dbReference type="GeneID" id="125316124"/>
<protein>
    <submittedName>
        <fullName evidence="3">Uncharacterized protein LOC125316124</fullName>
    </submittedName>
</protein>
<dbReference type="InterPro" id="IPR007750">
    <property type="entry name" value="DUF674"/>
</dbReference>
<proteinExistence type="predicted"/>
<dbReference type="PANTHER" id="PTHR33103">
    <property type="entry name" value="OS01G0153900 PROTEIN"/>
    <property type="match status" value="1"/>
</dbReference>
<dbReference type="Pfam" id="PF05056">
    <property type="entry name" value="DUF674"/>
    <property type="match status" value="1"/>
</dbReference>
<gene>
    <name evidence="3" type="primary">LOC125316124</name>
</gene>
<accession>A0ABM3HRZ7</accession>
<evidence type="ECO:0000256" key="1">
    <source>
        <dbReference type="SAM" id="MobiDB-lite"/>
    </source>
</evidence>
<sequence>MSAKLSWVVGPAVSSSSETSGIEGGYVKGVVTYMVMDDLVVKPMSTISCVTLINKFNVQELGDVEEKVVDFGMDEAIKLLDASLHSKKVLTDIFFSKKEASA</sequence>
<dbReference type="Proteomes" id="UP000827889">
    <property type="component" value="Chromosome 8"/>
</dbReference>
<organism evidence="2 3">
    <name type="scientific">Rhodamnia argentea</name>
    <dbReference type="NCBI Taxonomy" id="178133"/>
    <lineage>
        <taxon>Eukaryota</taxon>
        <taxon>Viridiplantae</taxon>
        <taxon>Streptophyta</taxon>
        <taxon>Embryophyta</taxon>
        <taxon>Tracheophyta</taxon>
        <taxon>Spermatophyta</taxon>
        <taxon>Magnoliopsida</taxon>
        <taxon>eudicotyledons</taxon>
        <taxon>Gunneridae</taxon>
        <taxon>Pentapetalae</taxon>
        <taxon>rosids</taxon>
        <taxon>malvids</taxon>
        <taxon>Myrtales</taxon>
        <taxon>Myrtaceae</taxon>
        <taxon>Myrtoideae</taxon>
        <taxon>Myrteae</taxon>
        <taxon>Australasian group</taxon>
        <taxon>Rhodamnia</taxon>
    </lineage>
</organism>
<evidence type="ECO:0000313" key="2">
    <source>
        <dbReference type="Proteomes" id="UP000827889"/>
    </source>
</evidence>